<dbReference type="RefSeq" id="WP_104984287.1">
    <property type="nucleotide sequence ID" value="NZ_CP012673.1"/>
</dbReference>
<evidence type="ECO:0000256" key="2">
    <source>
        <dbReference type="ARBA" id="ARBA00022763"/>
    </source>
</evidence>
<dbReference type="OrthoDB" id="9794313at2"/>
<organism evidence="6 7">
    <name type="scientific">Sorangium cellulosum</name>
    <name type="common">Polyangium cellulosum</name>
    <dbReference type="NCBI Taxonomy" id="56"/>
    <lineage>
        <taxon>Bacteria</taxon>
        <taxon>Pseudomonadati</taxon>
        <taxon>Myxococcota</taxon>
        <taxon>Polyangia</taxon>
        <taxon>Polyangiales</taxon>
        <taxon>Polyangiaceae</taxon>
        <taxon>Sorangium</taxon>
    </lineage>
</organism>
<gene>
    <name evidence="6" type="ORF">SOCE26_074990</name>
</gene>
<dbReference type="CDD" id="cd00540">
    <property type="entry name" value="AAG"/>
    <property type="match status" value="1"/>
</dbReference>
<reference evidence="6 7" key="1">
    <citation type="submission" date="2015-09" db="EMBL/GenBank/DDBJ databases">
        <title>Sorangium comparison.</title>
        <authorList>
            <person name="Zaburannyi N."/>
            <person name="Bunk B."/>
            <person name="Overmann J."/>
            <person name="Mueller R."/>
        </authorList>
    </citation>
    <scope>NUCLEOTIDE SEQUENCE [LARGE SCALE GENOMIC DNA]</scope>
    <source>
        <strain evidence="6 7">So ce26</strain>
    </source>
</reference>
<keyword evidence="2 5" id="KW-0227">DNA damage</keyword>
<dbReference type="NCBIfam" id="TIGR00567">
    <property type="entry name" value="3mg"/>
    <property type="match status" value="1"/>
</dbReference>
<dbReference type="InterPro" id="IPR011034">
    <property type="entry name" value="Formyl_transferase-like_C_sf"/>
</dbReference>
<evidence type="ECO:0000256" key="4">
    <source>
        <dbReference type="ARBA" id="ARBA00023204"/>
    </source>
</evidence>
<dbReference type="EMBL" id="CP012673">
    <property type="protein sequence ID" value="AUX45996.1"/>
    <property type="molecule type" value="Genomic_DNA"/>
</dbReference>
<dbReference type="PANTHER" id="PTHR10429">
    <property type="entry name" value="DNA-3-METHYLADENINE GLYCOSYLASE"/>
    <property type="match status" value="1"/>
</dbReference>
<evidence type="ECO:0000256" key="1">
    <source>
        <dbReference type="ARBA" id="ARBA00009232"/>
    </source>
</evidence>
<sequence>MRRTPALRAPPGLRAPIDEAALLEGAAPLARDFYARPALVVARDCIGKVLVHRTPEGVVGGRIVETEAYRGPDDLAAHSAGGRRTVRTEVMFGPAGYAYVFVLYGMHWAFNIVVAYEGEPHAVLIRAIEPLLGLSIMSRRRGVAPERVELTNGPGKLCRALGIDRAVYGMDLCGTRLVLLPGAAGPVARSPRINVDYAGAWAEKPWRFYERGNRYVSVPPRD</sequence>
<evidence type="ECO:0000256" key="5">
    <source>
        <dbReference type="HAMAP-Rule" id="MF_00527"/>
    </source>
</evidence>
<evidence type="ECO:0000313" key="7">
    <source>
        <dbReference type="Proteomes" id="UP000238348"/>
    </source>
</evidence>
<dbReference type="PANTHER" id="PTHR10429:SF0">
    <property type="entry name" value="DNA-3-METHYLADENINE GLYCOSYLASE"/>
    <property type="match status" value="1"/>
</dbReference>
<evidence type="ECO:0000313" key="6">
    <source>
        <dbReference type="EMBL" id="AUX45996.1"/>
    </source>
</evidence>
<dbReference type="FunFam" id="3.10.300.10:FF:000001">
    <property type="entry name" value="Putative 3-methyladenine DNA glycosylase"/>
    <property type="match status" value="1"/>
</dbReference>
<dbReference type="GO" id="GO:0003905">
    <property type="term" value="F:alkylbase DNA N-glycosylase activity"/>
    <property type="evidence" value="ECO:0007669"/>
    <property type="project" value="InterPro"/>
</dbReference>
<dbReference type="Proteomes" id="UP000238348">
    <property type="component" value="Chromosome"/>
</dbReference>
<accession>A0A2L0F380</accession>
<protein>
    <recommendedName>
        <fullName evidence="5">Putative 3-methyladenine DNA glycosylase</fullName>
        <ecNumber evidence="5">3.2.2.-</ecNumber>
    </recommendedName>
</protein>
<keyword evidence="3 5" id="KW-0378">Hydrolase</keyword>
<dbReference type="InterPro" id="IPR003180">
    <property type="entry name" value="MPG"/>
</dbReference>
<proteinExistence type="inferred from homology"/>
<dbReference type="InterPro" id="IPR036995">
    <property type="entry name" value="MPG_sf"/>
</dbReference>
<comment type="similarity">
    <text evidence="1 5">Belongs to the DNA glycosylase MPG family.</text>
</comment>
<name>A0A2L0F380_SORCE</name>
<dbReference type="SUPFAM" id="SSF50486">
    <property type="entry name" value="FMT C-terminal domain-like"/>
    <property type="match status" value="1"/>
</dbReference>
<dbReference type="GO" id="GO:0003677">
    <property type="term" value="F:DNA binding"/>
    <property type="evidence" value="ECO:0007669"/>
    <property type="project" value="InterPro"/>
</dbReference>
<evidence type="ECO:0000256" key="3">
    <source>
        <dbReference type="ARBA" id="ARBA00022801"/>
    </source>
</evidence>
<dbReference type="AlphaFoldDB" id="A0A2L0F380"/>
<dbReference type="GO" id="GO:0006284">
    <property type="term" value="P:base-excision repair"/>
    <property type="evidence" value="ECO:0007669"/>
    <property type="project" value="InterPro"/>
</dbReference>
<dbReference type="EC" id="3.2.2.-" evidence="5"/>
<dbReference type="Gene3D" id="3.10.300.10">
    <property type="entry name" value="Methylpurine-DNA glycosylase (MPG)"/>
    <property type="match status" value="1"/>
</dbReference>
<dbReference type="NCBIfam" id="NF002003">
    <property type="entry name" value="PRK00802.1-3"/>
    <property type="match status" value="1"/>
</dbReference>
<keyword evidence="4 5" id="KW-0234">DNA repair</keyword>
<dbReference type="HAMAP" id="MF_00527">
    <property type="entry name" value="3MGH"/>
    <property type="match status" value="1"/>
</dbReference>
<dbReference type="Pfam" id="PF02245">
    <property type="entry name" value="Pur_DNA_glyco"/>
    <property type="match status" value="1"/>
</dbReference>